<keyword evidence="2" id="KW-1185">Reference proteome</keyword>
<sequence length="107" mass="12415">MKVILGSQDVWDIVDKGYTKPVNEETLSSTENEVLLKTRKKDQHNLTLIHYCLDDGMFEKNLKVKKVTKEMDIDEAVEVMEAMEEDKVVVVVNEEVEDVEPTRYQLN</sequence>
<accession>A0A9J5WBJ2</accession>
<feature type="non-terminal residue" evidence="1">
    <location>
        <position position="1"/>
    </location>
</feature>
<dbReference type="EMBL" id="JACXVP010000012">
    <property type="protein sequence ID" value="KAG5572310.1"/>
    <property type="molecule type" value="Genomic_DNA"/>
</dbReference>
<name>A0A9J5WBJ2_SOLCO</name>
<proteinExistence type="predicted"/>
<comment type="caution">
    <text evidence="1">The sequence shown here is derived from an EMBL/GenBank/DDBJ whole genome shotgun (WGS) entry which is preliminary data.</text>
</comment>
<dbReference type="AlphaFoldDB" id="A0A9J5WBJ2"/>
<organism evidence="1 2">
    <name type="scientific">Solanum commersonii</name>
    <name type="common">Commerson's wild potato</name>
    <name type="synonym">Commerson's nightshade</name>
    <dbReference type="NCBI Taxonomy" id="4109"/>
    <lineage>
        <taxon>Eukaryota</taxon>
        <taxon>Viridiplantae</taxon>
        <taxon>Streptophyta</taxon>
        <taxon>Embryophyta</taxon>
        <taxon>Tracheophyta</taxon>
        <taxon>Spermatophyta</taxon>
        <taxon>Magnoliopsida</taxon>
        <taxon>eudicotyledons</taxon>
        <taxon>Gunneridae</taxon>
        <taxon>Pentapetalae</taxon>
        <taxon>asterids</taxon>
        <taxon>lamiids</taxon>
        <taxon>Solanales</taxon>
        <taxon>Solanaceae</taxon>
        <taxon>Solanoideae</taxon>
        <taxon>Solaneae</taxon>
        <taxon>Solanum</taxon>
    </lineage>
</organism>
<evidence type="ECO:0008006" key="3">
    <source>
        <dbReference type="Google" id="ProtNLM"/>
    </source>
</evidence>
<evidence type="ECO:0000313" key="2">
    <source>
        <dbReference type="Proteomes" id="UP000824120"/>
    </source>
</evidence>
<evidence type="ECO:0000313" key="1">
    <source>
        <dbReference type="EMBL" id="KAG5572310.1"/>
    </source>
</evidence>
<dbReference type="OrthoDB" id="1305361at2759"/>
<protein>
    <recommendedName>
        <fullName evidence="3">DUF4219 domain-containing protein</fullName>
    </recommendedName>
</protein>
<gene>
    <name evidence="1" type="ORF">H5410_062076</name>
</gene>
<dbReference type="Proteomes" id="UP000824120">
    <property type="component" value="Chromosome 12"/>
</dbReference>
<reference evidence="1 2" key="1">
    <citation type="submission" date="2020-09" db="EMBL/GenBank/DDBJ databases">
        <title>De no assembly of potato wild relative species, Solanum commersonii.</title>
        <authorList>
            <person name="Cho K."/>
        </authorList>
    </citation>
    <scope>NUCLEOTIDE SEQUENCE [LARGE SCALE GENOMIC DNA]</scope>
    <source>
        <strain evidence="1">LZ3.2</strain>
        <tissue evidence="1">Leaf</tissue>
    </source>
</reference>